<gene>
    <name evidence="8" type="ORF">SAMN02745191_0282</name>
</gene>
<dbReference type="PROSITE" id="PS00198">
    <property type="entry name" value="4FE4S_FER_1"/>
    <property type="match status" value="1"/>
</dbReference>
<evidence type="ECO:0000313" key="8">
    <source>
        <dbReference type="EMBL" id="SJZ37004.1"/>
    </source>
</evidence>
<evidence type="ECO:0000256" key="6">
    <source>
        <dbReference type="RuleBase" id="RU368020"/>
    </source>
</evidence>
<dbReference type="GO" id="GO:0009055">
    <property type="term" value="F:electron transfer activity"/>
    <property type="evidence" value="ECO:0007669"/>
    <property type="project" value="UniProtKB-UniRule"/>
</dbReference>
<dbReference type="PRINTS" id="PR00352">
    <property type="entry name" value="3FE4SFRDOXIN"/>
</dbReference>
<reference evidence="9" key="1">
    <citation type="submission" date="2017-02" db="EMBL/GenBank/DDBJ databases">
        <authorList>
            <person name="Varghese N."/>
            <person name="Submissions S."/>
        </authorList>
    </citation>
    <scope>NUCLEOTIDE SEQUENCE [LARGE SCALE GENOMIC DNA]</scope>
    <source>
        <strain evidence="9">ATCC 25662</strain>
    </source>
</reference>
<keyword evidence="1 6" id="KW-0813">Transport</keyword>
<evidence type="ECO:0000256" key="3">
    <source>
        <dbReference type="ARBA" id="ARBA00022982"/>
    </source>
</evidence>
<dbReference type="AlphaFoldDB" id="A0A1T4K3J2"/>
<dbReference type="Gene3D" id="3.30.70.20">
    <property type="match status" value="1"/>
</dbReference>
<dbReference type="Pfam" id="PF13370">
    <property type="entry name" value="Fer4_13"/>
    <property type="match status" value="1"/>
</dbReference>
<dbReference type="PANTHER" id="PTHR36923">
    <property type="entry name" value="FERREDOXIN"/>
    <property type="match status" value="1"/>
</dbReference>
<sequence length="61" mass="6591">MKVKINEGCIGCGMCVAICPTVFKMSDEGIAIVTVENPTNFEIETNEAKNSCPVQVIEVIE</sequence>
<evidence type="ECO:0000259" key="7">
    <source>
        <dbReference type="PROSITE" id="PS51379"/>
    </source>
</evidence>
<proteinExistence type="predicted"/>
<dbReference type="OrthoDB" id="9803319at2"/>
<dbReference type="Proteomes" id="UP000243297">
    <property type="component" value="Unassembled WGS sequence"/>
</dbReference>
<keyword evidence="2 6" id="KW-0479">Metal-binding</keyword>
<name>A0A1T4K3J2_9FIRM</name>
<dbReference type="InterPro" id="IPR001080">
    <property type="entry name" value="3Fe4S_ferredoxin"/>
</dbReference>
<dbReference type="SUPFAM" id="SSF54862">
    <property type="entry name" value="4Fe-4S ferredoxins"/>
    <property type="match status" value="1"/>
</dbReference>
<dbReference type="GO" id="GO:0005506">
    <property type="term" value="F:iron ion binding"/>
    <property type="evidence" value="ECO:0007669"/>
    <property type="project" value="UniProtKB-UniRule"/>
</dbReference>
<dbReference type="PANTHER" id="PTHR36923:SF3">
    <property type="entry name" value="FERREDOXIN"/>
    <property type="match status" value="1"/>
</dbReference>
<evidence type="ECO:0000256" key="4">
    <source>
        <dbReference type="ARBA" id="ARBA00023004"/>
    </source>
</evidence>
<dbReference type="EMBL" id="FUWY01000001">
    <property type="protein sequence ID" value="SJZ37004.1"/>
    <property type="molecule type" value="Genomic_DNA"/>
</dbReference>
<dbReference type="GO" id="GO:0051536">
    <property type="term" value="F:iron-sulfur cluster binding"/>
    <property type="evidence" value="ECO:0007669"/>
    <property type="project" value="UniProtKB-KW"/>
</dbReference>
<evidence type="ECO:0000256" key="1">
    <source>
        <dbReference type="ARBA" id="ARBA00022448"/>
    </source>
</evidence>
<accession>A0A1T4K3J2</accession>
<evidence type="ECO:0000313" key="9">
    <source>
        <dbReference type="Proteomes" id="UP000243297"/>
    </source>
</evidence>
<keyword evidence="5 6" id="KW-0411">Iron-sulfur</keyword>
<organism evidence="8 9">
    <name type="scientific">Anaerorhabdus furcosa</name>
    <dbReference type="NCBI Taxonomy" id="118967"/>
    <lineage>
        <taxon>Bacteria</taxon>
        <taxon>Bacillati</taxon>
        <taxon>Bacillota</taxon>
        <taxon>Erysipelotrichia</taxon>
        <taxon>Erysipelotrichales</taxon>
        <taxon>Erysipelotrichaceae</taxon>
        <taxon>Anaerorhabdus</taxon>
    </lineage>
</organism>
<feature type="domain" description="4Fe-4S ferredoxin-type" evidence="7">
    <location>
        <begin position="1"/>
        <end position="28"/>
    </location>
</feature>
<evidence type="ECO:0000256" key="2">
    <source>
        <dbReference type="ARBA" id="ARBA00022723"/>
    </source>
</evidence>
<keyword evidence="3 6" id="KW-0249">Electron transport</keyword>
<dbReference type="PROSITE" id="PS51379">
    <property type="entry name" value="4FE4S_FER_2"/>
    <property type="match status" value="1"/>
</dbReference>
<dbReference type="InterPro" id="IPR051269">
    <property type="entry name" value="Fe-S_cluster_ET"/>
</dbReference>
<comment type="function">
    <text evidence="6">Ferredoxins are iron-sulfur proteins that transfer electrons in a wide variety of metabolic reactions.</text>
</comment>
<dbReference type="STRING" id="118967.SAMN02745191_0282"/>
<dbReference type="InterPro" id="IPR017900">
    <property type="entry name" value="4Fe4S_Fe_S_CS"/>
</dbReference>
<dbReference type="InterPro" id="IPR017896">
    <property type="entry name" value="4Fe4S_Fe-S-bd"/>
</dbReference>
<protein>
    <recommendedName>
        <fullName evidence="6">Ferredoxin</fullName>
    </recommendedName>
</protein>
<evidence type="ECO:0000256" key="5">
    <source>
        <dbReference type="ARBA" id="ARBA00023014"/>
    </source>
</evidence>
<keyword evidence="4 6" id="KW-0408">Iron</keyword>
<dbReference type="RefSeq" id="WP_078710731.1">
    <property type="nucleotide sequence ID" value="NZ_FUWY01000001.1"/>
</dbReference>
<keyword evidence="9" id="KW-1185">Reference proteome</keyword>